<feature type="region of interest" description="Disordered" evidence="1">
    <location>
        <begin position="91"/>
        <end position="147"/>
    </location>
</feature>
<proteinExistence type="predicted"/>
<evidence type="ECO:0000313" key="3">
    <source>
        <dbReference type="Proteomes" id="UP000724874"/>
    </source>
</evidence>
<name>A0A9P5NDJ3_GYMJU</name>
<feature type="compositionally biased region" description="Basic and acidic residues" evidence="1">
    <location>
        <begin position="131"/>
        <end position="147"/>
    </location>
</feature>
<sequence>MSTTRPHLSTLNKKGLASCSLAGNTQYKQDDIKEDLAIDLKNVVKCGFNNLVKYFLYLGLKELSTKKRELDRYQSQIEDLQRECLYPSINNNGRKVIPQSSDAGSPAEGSSMTESTGQGKATGSPITQQPEKAKAGPLEKDLRSSPL</sequence>
<reference evidence="2" key="1">
    <citation type="submission" date="2020-11" db="EMBL/GenBank/DDBJ databases">
        <authorList>
            <consortium name="DOE Joint Genome Institute"/>
            <person name="Ahrendt S."/>
            <person name="Riley R."/>
            <person name="Andreopoulos W."/>
            <person name="LaButti K."/>
            <person name="Pangilinan J."/>
            <person name="Ruiz-duenas F.J."/>
            <person name="Barrasa J.M."/>
            <person name="Sanchez-Garcia M."/>
            <person name="Camarero S."/>
            <person name="Miyauchi S."/>
            <person name="Serrano A."/>
            <person name="Linde D."/>
            <person name="Babiker R."/>
            <person name="Drula E."/>
            <person name="Ayuso-Fernandez I."/>
            <person name="Pacheco R."/>
            <person name="Padilla G."/>
            <person name="Ferreira P."/>
            <person name="Barriuso J."/>
            <person name="Kellner H."/>
            <person name="Castanera R."/>
            <person name="Alfaro M."/>
            <person name="Ramirez L."/>
            <person name="Pisabarro A.G."/>
            <person name="Kuo A."/>
            <person name="Tritt A."/>
            <person name="Lipzen A."/>
            <person name="He G."/>
            <person name="Yan M."/>
            <person name="Ng V."/>
            <person name="Cullen D."/>
            <person name="Martin F."/>
            <person name="Rosso M.-N."/>
            <person name="Henrissat B."/>
            <person name="Hibbett D."/>
            <person name="Martinez A.T."/>
            <person name="Grigoriev I.V."/>
        </authorList>
    </citation>
    <scope>NUCLEOTIDE SEQUENCE</scope>
    <source>
        <strain evidence="2">AH 44721</strain>
    </source>
</reference>
<evidence type="ECO:0000313" key="2">
    <source>
        <dbReference type="EMBL" id="KAF8881292.1"/>
    </source>
</evidence>
<gene>
    <name evidence="2" type="ORF">CPB84DRAFT_1751227</name>
</gene>
<accession>A0A9P5NDJ3</accession>
<feature type="compositionally biased region" description="Polar residues" evidence="1">
    <location>
        <begin position="91"/>
        <end position="130"/>
    </location>
</feature>
<keyword evidence="3" id="KW-1185">Reference proteome</keyword>
<comment type="caution">
    <text evidence="2">The sequence shown here is derived from an EMBL/GenBank/DDBJ whole genome shotgun (WGS) entry which is preliminary data.</text>
</comment>
<dbReference type="EMBL" id="JADNYJ010000133">
    <property type="protein sequence ID" value="KAF8881292.1"/>
    <property type="molecule type" value="Genomic_DNA"/>
</dbReference>
<protein>
    <submittedName>
        <fullName evidence="2">Uncharacterized protein</fullName>
    </submittedName>
</protein>
<organism evidence="2 3">
    <name type="scientific">Gymnopilus junonius</name>
    <name type="common">Spectacular rustgill mushroom</name>
    <name type="synonym">Gymnopilus spectabilis subsp. junonius</name>
    <dbReference type="NCBI Taxonomy" id="109634"/>
    <lineage>
        <taxon>Eukaryota</taxon>
        <taxon>Fungi</taxon>
        <taxon>Dikarya</taxon>
        <taxon>Basidiomycota</taxon>
        <taxon>Agaricomycotina</taxon>
        <taxon>Agaricomycetes</taxon>
        <taxon>Agaricomycetidae</taxon>
        <taxon>Agaricales</taxon>
        <taxon>Agaricineae</taxon>
        <taxon>Hymenogastraceae</taxon>
        <taxon>Gymnopilus</taxon>
    </lineage>
</organism>
<evidence type="ECO:0000256" key="1">
    <source>
        <dbReference type="SAM" id="MobiDB-lite"/>
    </source>
</evidence>
<dbReference type="Proteomes" id="UP000724874">
    <property type="component" value="Unassembled WGS sequence"/>
</dbReference>
<dbReference type="AlphaFoldDB" id="A0A9P5NDJ3"/>